<evidence type="ECO:0000313" key="11">
    <source>
        <dbReference type="Proteomes" id="UP000075884"/>
    </source>
</evidence>
<evidence type="ECO:0008006" key="12">
    <source>
        <dbReference type="Google" id="ProtNLM"/>
    </source>
</evidence>
<dbReference type="STRING" id="7168.A0A182NNN7"/>
<comment type="similarity">
    <text evidence="3">Belongs to the CD36 family.</text>
</comment>
<evidence type="ECO:0000256" key="6">
    <source>
        <dbReference type="ARBA" id="ARBA00022989"/>
    </source>
</evidence>
<evidence type="ECO:0000256" key="3">
    <source>
        <dbReference type="ARBA" id="ARBA00010532"/>
    </source>
</evidence>
<reference evidence="11" key="1">
    <citation type="submission" date="2013-03" db="EMBL/GenBank/DDBJ databases">
        <title>The Genome Sequence of Anopheles dirus WRAIR2.</title>
        <authorList>
            <consortium name="The Broad Institute Genomics Platform"/>
            <person name="Neafsey D.E."/>
            <person name="Walton C."/>
            <person name="Walker B."/>
            <person name="Young S.K."/>
            <person name="Zeng Q."/>
            <person name="Gargeya S."/>
            <person name="Fitzgerald M."/>
            <person name="Haas B."/>
            <person name="Abouelleil A."/>
            <person name="Allen A.W."/>
            <person name="Alvarado L."/>
            <person name="Arachchi H.M."/>
            <person name="Berlin A.M."/>
            <person name="Chapman S.B."/>
            <person name="Gainer-Dewar J."/>
            <person name="Goldberg J."/>
            <person name="Griggs A."/>
            <person name="Gujja S."/>
            <person name="Hansen M."/>
            <person name="Howarth C."/>
            <person name="Imamovic A."/>
            <person name="Ireland A."/>
            <person name="Larimer J."/>
            <person name="McCowan C."/>
            <person name="Murphy C."/>
            <person name="Pearson M."/>
            <person name="Poon T.W."/>
            <person name="Priest M."/>
            <person name="Roberts A."/>
            <person name="Saif S."/>
            <person name="Shea T."/>
            <person name="Sisk P."/>
            <person name="Sykes S."/>
            <person name="Wortman J."/>
            <person name="Nusbaum C."/>
            <person name="Birren B."/>
        </authorList>
    </citation>
    <scope>NUCLEOTIDE SEQUENCE [LARGE SCALE GENOMIC DNA]</scope>
    <source>
        <strain evidence="11">WRAIR2</strain>
    </source>
</reference>
<evidence type="ECO:0000256" key="4">
    <source>
        <dbReference type="ARBA" id="ARBA00022475"/>
    </source>
</evidence>
<evidence type="ECO:0000256" key="2">
    <source>
        <dbReference type="ARBA" id="ARBA00004236"/>
    </source>
</evidence>
<comment type="function">
    <text evidence="1">Plays an olfactory role that is not restricted to pheromone sensitivity.</text>
</comment>
<keyword evidence="4" id="KW-1003">Cell membrane</keyword>
<dbReference type="AlphaFoldDB" id="A0A182NNN7"/>
<evidence type="ECO:0000256" key="7">
    <source>
        <dbReference type="ARBA" id="ARBA00023136"/>
    </source>
</evidence>
<evidence type="ECO:0000313" key="10">
    <source>
        <dbReference type="EnsemblMetazoa" id="ADIR009272-PA"/>
    </source>
</evidence>
<keyword evidence="11" id="KW-1185">Reference proteome</keyword>
<dbReference type="InterPro" id="IPR002159">
    <property type="entry name" value="CD36_fam"/>
</dbReference>
<dbReference type="Pfam" id="PF01130">
    <property type="entry name" value="CD36"/>
    <property type="match status" value="2"/>
</dbReference>
<reference evidence="10" key="2">
    <citation type="submission" date="2020-05" db="UniProtKB">
        <authorList>
            <consortium name="EnsemblMetazoa"/>
        </authorList>
    </citation>
    <scope>IDENTIFICATION</scope>
    <source>
        <strain evidence="10">WRAIR2</strain>
    </source>
</reference>
<organism evidence="10 11">
    <name type="scientific">Anopheles dirus</name>
    <dbReference type="NCBI Taxonomy" id="7168"/>
    <lineage>
        <taxon>Eukaryota</taxon>
        <taxon>Metazoa</taxon>
        <taxon>Ecdysozoa</taxon>
        <taxon>Arthropoda</taxon>
        <taxon>Hexapoda</taxon>
        <taxon>Insecta</taxon>
        <taxon>Pterygota</taxon>
        <taxon>Neoptera</taxon>
        <taxon>Endopterygota</taxon>
        <taxon>Diptera</taxon>
        <taxon>Nematocera</taxon>
        <taxon>Culicoidea</taxon>
        <taxon>Culicidae</taxon>
        <taxon>Anophelinae</taxon>
        <taxon>Anopheles</taxon>
    </lineage>
</organism>
<dbReference type="GO" id="GO:0005886">
    <property type="term" value="C:plasma membrane"/>
    <property type="evidence" value="ECO:0007669"/>
    <property type="project" value="UniProtKB-SubCell"/>
</dbReference>
<evidence type="ECO:0000256" key="1">
    <source>
        <dbReference type="ARBA" id="ARBA00003156"/>
    </source>
</evidence>
<dbReference type="PANTHER" id="PTHR11923">
    <property type="entry name" value="SCAVENGER RECEPTOR CLASS B TYPE-1 SR-B1"/>
    <property type="match status" value="1"/>
</dbReference>
<keyword evidence="6 9" id="KW-1133">Transmembrane helix</keyword>
<keyword evidence="8" id="KW-0325">Glycoprotein</keyword>
<comment type="subcellular location">
    <subcellularLocation>
        <location evidence="2">Cell membrane</location>
    </subcellularLocation>
</comment>
<evidence type="ECO:0000256" key="5">
    <source>
        <dbReference type="ARBA" id="ARBA00022692"/>
    </source>
</evidence>
<feature type="transmembrane region" description="Helical" evidence="9">
    <location>
        <begin position="462"/>
        <end position="485"/>
    </location>
</feature>
<feature type="transmembrane region" description="Helical" evidence="9">
    <location>
        <begin position="15"/>
        <end position="44"/>
    </location>
</feature>
<evidence type="ECO:0000256" key="9">
    <source>
        <dbReference type="SAM" id="Phobius"/>
    </source>
</evidence>
<name>A0A182NNN7_9DIPT</name>
<accession>A0A182NNN7</accession>
<feature type="transmembrane region" description="Helical" evidence="9">
    <location>
        <begin position="492"/>
        <end position="512"/>
    </location>
</feature>
<dbReference type="PANTHER" id="PTHR11923:SF114">
    <property type="entry name" value="FI02050P-RELATED"/>
    <property type="match status" value="1"/>
</dbReference>
<feature type="transmembrane region" description="Helical" evidence="9">
    <location>
        <begin position="935"/>
        <end position="957"/>
    </location>
</feature>
<proteinExistence type="inferred from homology"/>
<sequence>MCCCSKRYSNNAKKLWAFGGVVAIFVAAAFFGFGLPAIIDAVALTEFRIKEGARVYENFFDGEVPIYFDIYLFDWTNPEQIRDPNVLPNFVQKGPYVFSERHERGMVSFNDNDTITFNQKRIWHYIPELSNGDYYNDRVTTLNPVLATVGKTLEGNPLLPILDNIIMINGLGRFLYEDVPVHEMLFDGHPDDLLTTLGDLLEVIPPGNLPDINLPPWEGFGWFVERNESLTYDGTFQMGTGTDTRLNTGVLRQWNNEPQVPNYRGVCGQVRGSAGEVWPPMGRNLGDDIRPLHLFLPDLCSAITLRHEDEFSVHGLDGELWVGDARNFDNGNTIPETECQCTAPVDECPVFLPGVLDVSECKFGAPLLVSYPHFYLAHPSYRSAVAGMEPDRAKHEFRFALHPFSGIPMTANGRIQYNMRLKDYGMTLFQGVPDIIIPAFWIEQRMVLTEDIADDLKLIENLRWGFIYTAFALCGVGALLLGLSLYAAFFKIISLGCSAFLILMAITLGVLWPSMSEQMLHNKLVVKNGSANYDNWIRTPIPMYLEIYFFNWTNPDELASNRSAKPHFAEMGPYTFSELHERVNLVWNDNDTVTYQQRRTWHFVPELSNGTLDDEVTNLNVITLNAAHFLRHISPLLKPMISWFLKTEGSLLWKNKPVRELLFEGVKDPLLDLLKTLNSTELNIPFDKFGWFVGRNRSDSFDGTFTMRTGADGLDRMGFLTQWNGASRTGMYRGRCGEVYGTSGELWPASVSAGTAAPSNITLFPSDICRSLTLQGTEQVSLYNIQGTKYVGDERVFDNGEKYPEASCWCNADVAHCPDLKPGVFNASACKYGSPTFLSYPHFYLADESYQQAVTGLRPNRTEHEFYMAIEPMTGIPLDVRAQLQINEHLQPISGLSLYEHVPDAMIPMIWFRQRATLTQELAEQAKLALALPSLGTYVAVFFASIGIIMSAVFLYCSIKKWSQPSEPIPYEELQN</sequence>
<dbReference type="Proteomes" id="UP000075884">
    <property type="component" value="Unassembled WGS sequence"/>
</dbReference>
<dbReference type="GO" id="GO:0005044">
    <property type="term" value="F:scavenger receptor activity"/>
    <property type="evidence" value="ECO:0007669"/>
    <property type="project" value="TreeGrafter"/>
</dbReference>
<evidence type="ECO:0000256" key="8">
    <source>
        <dbReference type="ARBA" id="ARBA00023180"/>
    </source>
</evidence>
<dbReference type="SMR" id="A0A182NNN7"/>
<keyword evidence="5 9" id="KW-0812">Transmembrane</keyword>
<dbReference type="PRINTS" id="PR01609">
    <property type="entry name" value="CD36FAMILY"/>
</dbReference>
<keyword evidence="7 9" id="KW-0472">Membrane</keyword>
<dbReference type="VEuPathDB" id="VectorBase:ADIR009272"/>
<dbReference type="EnsemblMetazoa" id="ADIR009272-RA">
    <property type="protein sequence ID" value="ADIR009272-PA"/>
    <property type="gene ID" value="ADIR009272"/>
</dbReference>
<dbReference type="GO" id="GO:0005737">
    <property type="term" value="C:cytoplasm"/>
    <property type="evidence" value="ECO:0007669"/>
    <property type="project" value="TreeGrafter"/>
</dbReference>
<protein>
    <recommendedName>
        <fullName evidence="12">Scavenger receptor class B</fullName>
    </recommendedName>
</protein>